<reference evidence="2" key="1">
    <citation type="journal article" date="2019" name="Int. J. Syst. Evol. Microbiol.">
        <title>The Global Catalogue of Microorganisms (GCM) 10K type strain sequencing project: providing services to taxonomists for standard genome sequencing and annotation.</title>
        <authorList>
            <consortium name="The Broad Institute Genomics Platform"/>
            <consortium name="The Broad Institute Genome Sequencing Center for Infectious Disease"/>
            <person name="Wu L."/>
            <person name="Ma J."/>
        </authorList>
    </citation>
    <scope>NUCLEOTIDE SEQUENCE [LARGE SCALE GENOMIC DNA]</scope>
    <source>
        <strain evidence="2">JCM 16540</strain>
    </source>
</reference>
<dbReference type="InterPro" id="IPR023393">
    <property type="entry name" value="START-like_dom_sf"/>
</dbReference>
<comment type="caution">
    <text evidence="1">The sequence shown here is derived from an EMBL/GenBank/DDBJ whole genome shotgun (WGS) entry which is preliminary data.</text>
</comment>
<evidence type="ECO:0000313" key="1">
    <source>
        <dbReference type="EMBL" id="GAA3550429.1"/>
    </source>
</evidence>
<organism evidence="1 2">
    <name type="scientific">Microlunatus spumicola</name>
    <dbReference type="NCBI Taxonomy" id="81499"/>
    <lineage>
        <taxon>Bacteria</taxon>
        <taxon>Bacillati</taxon>
        <taxon>Actinomycetota</taxon>
        <taxon>Actinomycetes</taxon>
        <taxon>Propionibacteriales</taxon>
        <taxon>Propionibacteriaceae</taxon>
        <taxon>Microlunatus</taxon>
    </lineage>
</organism>
<dbReference type="EMBL" id="BAAAYR010000001">
    <property type="protein sequence ID" value="GAA3550429.1"/>
    <property type="molecule type" value="Genomic_DNA"/>
</dbReference>
<protein>
    <submittedName>
        <fullName evidence="1">SRPBCC family protein</fullName>
    </submittedName>
</protein>
<name>A0ABP6WDV5_9ACTN</name>
<proteinExistence type="predicted"/>
<dbReference type="Proteomes" id="UP001500767">
    <property type="component" value="Unassembled WGS sequence"/>
</dbReference>
<gene>
    <name evidence="1" type="ORF">GCM10022197_01610</name>
</gene>
<dbReference type="RefSeq" id="WP_204912683.1">
    <property type="nucleotide sequence ID" value="NZ_BAAAYR010000001.1"/>
</dbReference>
<evidence type="ECO:0000313" key="2">
    <source>
        <dbReference type="Proteomes" id="UP001500767"/>
    </source>
</evidence>
<accession>A0ABP6WDV5</accession>
<dbReference type="SUPFAM" id="SSF55961">
    <property type="entry name" value="Bet v1-like"/>
    <property type="match status" value="1"/>
</dbReference>
<sequence>MQSRHLSVVIRRPPFEVYDFAAEPDNLVRWAAGLASADVHREGAALVAASPMGPVRIVFVERNAYGVLDHDVTTPDGVTTHNPLRVLAHPDGAEVVFTLRQLAMTDDELDRDAGLVRADLERLRDLLEA</sequence>
<dbReference type="Gene3D" id="3.30.530.20">
    <property type="match status" value="1"/>
</dbReference>
<keyword evidence="2" id="KW-1185">Reference proteome</keyword>